<evidence type="ECO:0000313" key="2">
    <source>
        <dbReference type="Proteomes" id="UP000002255"/>
    </source>
</evidence>
<dbReference type="Gene3D" id="3.30.1240.10">
    <property type="match status" value="1"/>
</dbReference>
<dbReference type="PANTHER" id="PTHR10000">
    <property type="entry name" value="PHOSPHOSERINE PHOSPHATASE"/>
    <property type="match status" value="1"/>
</dbReference>
<dbReference type="GO" id="GO:0005829">
    <property type="term" value="C:cytosol"/>
    <property type="evidence" value="ECO:0007669"/>
    <property type="project" value="TreeGrafter"/>
</dbReference>
<dbReference type="CDD" id="cd07518">
    <property type="entry name" value="HAD_YbiV-Like"/>
    <property type="match status" value="1"/>
</dbReference>
<organism evidence="1 2">
    <name type="scientific">Xylanimonas cellulosilytica (strain DSM 15894 / JCM 12276 / CECT 5975 / KCTC 9989 / LMG 20990 / NBRC 107835 / XIL07)</name>
    <dbReference type="NCBI Taxonomy" id="446471"/>
    <lineage>
        <taxon>Bacteria</taxon>
        <taxon>Bacillati</taxon>
        <taxon>Actinomycetota</taxon>
        <taxon>Actinomycetes</taxon>
        <taxon>Micrococcales</taxon>
        <taxon>Promicromonosporaceae</taxon>
        <taxon>Xylanimonas</taxon>
    </lineage>
</organism>
<dbReference type="GO" id="GO:0000287">
    <property type="term" value="F:magnesium ion binding"/>
    <property type="evidence" value="ECO:0007669"/>
    <property type="project" value="TreeGrafter"/>
</dbReference>
<dbReference type="EMBL" id="CP001821">
    <property type="protein sequence ID" value="ACZ32309.1"/>
    <property type="molecule type" value="Genomic_DNA"/>
</dbReference>
<dbReference type="KEGG" id="xce:Xcel_3309"/>
<dbReference type="InterPro" id="IPR023214">
    <property type="entry name" value="HAD_sf"/>
</dbReference>
<sequence>MLPLHAQPDVRLVVADMDGTLLDGDQRVPATFWPLLDLMHERGIVFVPASGRQYATLARMFDSHLDGMPVIAENGALVVRDGAPLSTVALDPALAVDAVRRARSAAHEHGRDVGIVVGGRRSAYVDRTDTFWAEADRYYKALRAVPDLLPVAALESDDDEILKVAVYDFDDVGPAVAPALAPLREHAQVVVSGRNWVDVMDRRVSKGVAVERLQAELGIGREQTVVFGDYLNDLEMLAAADWSFAMADAHPRVREAARFMAPSHREHGVVQTLTRLLTPAR</sequence>
<reference evidence="1 2" key="2">
    <citation type="journal article" date="2010" name="Stand. Genomic Sci.">
        <title>Complete genome sequence of Xylanimonas cellulosilytica type strain (XIL07).</title>
        <authorList>
            <person name="Foster B."/>
            <person name="Pukall R."/>
            <person name="Abt B."/>
            <person name="Nolan M."/>
            <person name="Glavina Del Rio T."/>
            <person name="Chen F."/>
            <person name="Lucas S."/>
            <person name="Tice H."/>
            <person name="Pitluck S."/>
            <person name="Cheng J.-F."/>
            <person name="Chertkov O."/>
            <person name="Brettin T."/>
            <person name="Han C."/>
            <person name="Detter J.C."/>
            <person name="Bruce D."/>
            <person name="Goodwin L."/>
            <person name="Ivanova N."/>
            <person name="Mavromatis K."/>
            <person name="Pati A."/>
            <person name="Mikhailova N."/>
            <person name="Chen A."/>
            <person name="Palaniappan K."/>
            <person name="Land M."/>
            <person name="Hauser L."/>
            <person name="Chang Y.-J."/>
            <person name="Jeffries C.D."/>
            <person name="Chain P."/>
            <person name="Rohde M."/>
            <person name="Goeker M."/>
            <person name="Bristow J."/>
            <person name="Eisen J.A."/>
            <person name="Markowitz V."/>
            <person name="Hugenholtz P."/>
            <person name="Kyrpides N.C."/>
            <person name="Klenk H.-P."/>
            <person name="Lapidus A."/>
        </authorList>
    </citation>
    <scope>NUCLEOTIDE SEQUENCE [LARGE SCALE GENOMIC DNA]</scope>
    <source>
        <strain evidence="2">DSM 15894 / CECT 5975 / LMG 20990 / XIL07</strain>
    </source>
</reference>
<dbReference type="Gene3D" id="3.40.50.1000">
    <property type="entry name" value="HAD superfamily/HAD-like"/>
    <property type="match status" value="1"/>
</dbReference>
<evidence type="ECO:0000313" key="1">
    <source>
        <dbReference type="EMBL" id="ACZ32309.1"/>
    </source>
</evidence>
<dbReference type="PANTHER" id="PTHR10000:SF53">
    <property type="entry name" value="5-AMINO-6-(5-PHOSPHO-D-RIBITYLAMINO)URACIL PHOSPHATASE YBJI-RELATED"/>
    <property type="match status" value="1"/>
</dbReference>
<dbReference type="RefSeq" id="WP_012880049.1">
    <property type="nucleotide sequence ID" value="NC_013530.1"/>
</dbReference>
<proteinExistence type="predicted"/>
<dbReference type="eggNOG" id="COG0561">
    <property type="taxonomic scope" value="Bacteria"/>
</dbReference>
<accession>D1BRP3</accession>
<protein>
    <submittedName>
        <fullName evidence="1">HAD-superfamily hydrolase, subfamily IIB</fullName>
    </submittedName>
</protein>
<dbReference type="GO" id="GO:0016791">
    <property type="term" value="F:phosphatase activity"/>
    <property type="evidence" value="ECO:0007669"/>
    <property type="project" value="TreeGrafter"/>
</dbReference>
<keyword evidence="1" id="KW-0378">Hydrolase</keyword>
<dbReference type="HOGENOM" id="CLU_044146_5_1_11"/>
<reference evidence="2" key="1">
    <citation type="submission" date="2009-11" db="EMBL/GenBank/DDBJ databases">
        <title>The complete chromosome of Xylanimonas cellulosilytica DSM 15894.</title>
        <authorList>
            <consortium name="US DOE Joint Genome Institute (JGI-PGF)"/>
            <person name="Lucas S."/>
            <person name="Copeland A."/>
            <person name="Lapidus A."/>
            <person name="Glavina del Rio T."/>
            <person name="Dalin E."/>
            <person name="Tice H."/>
            <person name="Bruce D."/>
            <person name="Goodwin L."/>
            <person name="Pitluck S."/>
            <person name="Kyrpides N."/>
            <person name="Mavromatis K."/>
            <person name="Ivanova N."/>
            <person name="Mikhailova N."/>
            <person name="Foster B."/>
            <person name="Clum A."/>
            <person name="Brettin T."/>
            <person name="Detter J.C."/>
            <person name="Han C."/>
            <person name="Larimer F."/>
            <person name="Land M."/>
            <person name="Hauser L."/>
            <person name="Markowitz V."/>
            <person name="Cheng J.F."/>
            <person name="Hugenholtz P."/>
            <person name="Woyke T."/>
            <person name="Wu D."/>
            <person name="Gehrich-Schroeter G."/>
            <person name="Schneider S."/>
            <person name="Pukall S.R."/>
            <person name="Klenk H.P."/>
            <person name="Eisen J.A."/>
        </authorList>
    </citation>
    <scope>NUCLEOTIDE SEQUENCE [LARGE SCALE GENOMIC DNA]</scope>
    <source>
        <strain evidence="2">DSM 15894 / CECT 5975 / LMG 20990 / XIL07</strain>
    </source>
</reference>
<gene>
    <name evidence="1" type="ordered locus">Xcel_3309</name>
</gene>
<dbReference type="SFLD" id="SFLDS00003">
    <property type="entry name" value="Haloacid_Dehalogenase"/>
    <property type="match status" value="1"/>
</dbReference>
<name>D1BRP3_XYLCX</name>
<dbReference type="NCBIfam" id="TIGR01484">
    <property type="entry name" value="HAD-SF-IIB"/>
    <property type="match status" value="1"/>
</dbReference>
<keyword evidence="2" id="KW-1185">Reference proteome</keyword>
<dbReference type="Proteomes" id="UP000002255">
    <property type="component" value="Chromosome"/>
</dbReference>
<dbReference type="Pfam" id="PF08282">
    <property type="entry name" value="Hydrolase_3"/>
    <property type="match status" value="1"/>
</dbReference>
<dbReference type="InterPro" id="IPR036412">
    <property type="entry name" value="HAD-like_sf"/>
</dbReference>
<dbReference type="AlphaFoldDB" id="D1BRP3"/>
<dbReference type="SFLD" id="SFLDG01140">
    <property type="entry name" value="C2.B:_Phosphomannomutase_and_P"/>
    <property type="match status" value="1"/>
</dbReference>
<dbReference type="SUPFAM" id="SSF56784">
    <property type="entry name" value="HAD-like"/>
    <property type="match status" value="1"/>
</dbReference>
<dbReference type="STRING" id="446471.Xcel_3309"/>
<dbReference type="InterPro" id="IPR006379">
    <property type="entry name" value="HAD-SF_hydro_IIB"/>
</dbReference>